<dbReference type="InterPro" id="IPR011488">
    <property type="entry name" value="TIF_2_asu"/>
</dbReference>
<feature type="non-terminal residue" evidence="2">
    <location>
        <position position="1"/>
    </location>
</feature>
<dbReference type="GO" id="GO:0003723">
    <property type="term" value="F:RNA binding"/>
    <property type="evidence" value="ECO:0007669"/>
    <property type="project" value="InterPro"/>
</dbReference>
<dbReference type="GO" id="GO:0033290">
    <property type="term" value="C:eukaryotic 48S preinitiation complex"/>
    <property type="evidence" value="ECO:0007669"/>
    <property type="project" value="TreeGrafter"/>
</dbReference>
<gene>
    <name evidence="2" type="ORF">Slati_2739000</name>
</gene>
<dbReference type="SUPFAM" id="SSF50249">
    <property type="entry name" value="Nucleic acid-binding proteins"/>
    <property type="match status" value="1"/>
</dbReference>
<dbReference type="GO" id="GO:0003743">
    <property type="term" value="F:translation initiation factor activity"/>
    <property type="evidence" value="ECO:0007669"/>
    <property type="project" value="UniProtKB-KW"/>
</dbReference>
<dbReference type="SUPFAM" id="SSF116742">
    <property type="entry name" value="eIF2alpha middle domain-like"/>
    <property type="match status" value="1"/>
</dbReference>
<dbReference type="GO" id="GO:0005850">
    <property type="term" value="C:eukaryotic translation initiation factor 2 complex"/>
    <property type="evidence" value="ECO:0007669"/>
    <property type="project" value="TreeGrafter"/>
</dbReference>
<sequence length="89" mass="10322">LNAMSYGKYDDMEAMLSFTELWRCRIRSIASLVRIFGRVEPVMVLHVEPDKGFVNLSKRRVSADDASACLERYNKSKHVHSMLRHVHSK</sequence>
<dbReference type="PANTHER" id="PTHR10602:SF0">
    <property type="entry name" value="EUKARYOTIC TRANSLATION INITIATION FACTOR 2 SUBUNIT 1"/>
    <property type="match status" value="1"/>
</dbReference>
<dbReference type="InterPro" id="IPR024054">
    <property type="entry name" value="TIF2_asu_middle_sf"/>
</dbReference>
<proteinExistence type="predicted"/>
<dbReference type="GO" id="GO:0043022">
    <property type="term" value="F:ribosome binding"/>
    <property type="evidence" value="ECO:0007669"/>
    <property type="project" value="TreeGrafter"/>
</dbReference>
<reference evidence="2" key="2">
    <citation type="journal article" date="2024" name="Plant">
        <title>Genomic evolution and insights into agronomic trait innovations of Sesamum species.</title>
        <authorList>
            <person name="Miao H."/>
            <person name="Wang L."/>
            <person name="Qu L."/>
            <person name="Liu H."/>
            <person name="Sun Y."/>
            <person name="Le M."/>
            <person name="Wang Q."/>
            <person name="Wei S."/>
            <person name="Zheng Y."/>
            <person name="Lin W."/>
            <person name="Duan Y."/>
            <person name="Cao H."/>
            <person name="Xiong S."/>
            <person name="Wang X."/>
            <person name="Wei L."/>
            <person name="Li C."/>
            <person name="Ma Q."/>
            <person name="Ju M."/>
            <person name="Zhao R."/>
            <person name="Li G."/>
            <person name="Mu C."/>
            <person name="Tian Q."/>
            <person name="Mei H."/>
            <person name="Zhang T."/>
            <person name="Gao T."/>
            <person name="Zhang H."/>
        </authorList>
    </citation>
    <scope>NUCLEOTIDE SEQUENCE</scope>
    <source>
        <strain evidence="2">KEN1</strain>
    </source>
</reference>
<dbReference type="Gene3D" id="2.40.50.140">
    <property type="entry name" value="Nucleic acid-binding proteins"/>
    <property type="match status" value="1"/>
</dbReference>
<name>A0AAW2VXB7_9LAMI</name>
<dbReference type="Gene3D" id="1.10.150.190">
    <property type="entry name" value="Translation initiation factor 2, subunit 1, domain 2"/>
    <property type="match status" value="1"/>
</dbReference>
<keyword evidence="1" id="KW-0648">Protein biosynthesis</keyword>
<dbReference type="InterPro" id="IPR012340">
    <property type="entry name" value="NA-bd_OB-fold"/>
</dbReference>
<keyword evidence="2" id="KW-0396">Initiation factor</keyword>
<dbReference type="PANTHER" id="PTHR10602">
    <property type="entry name" value="EUKARYOTIC TRANSLATION INITIATION FACTOR 2 SUBUNIT 1"/>
    <property type="match status" value="1"/>
</dbReference>
<evidence type="ECO:0000313" key="2">
    <source>
        <dbReference type="EMBL" id="KAL0434047.1"/>
    </source>
</evidence>
<organism evidence="2">
    <name type="scientific">Sesamum latifolium</name>
    <dbReference type="NCBI Taxonomy" id="2727402"/>
    <lineage>
        <taxon>Eukaryota</taxon>
        <taxon>Viridiplantae</taxon>
        <taxon>Streptophyta</taxon>
        <taxon>Embryophyta</taxon>
        <taxon>Tracheophyta</taxon>
        <taxon>Spermatophyta</taxon>
        <taxon>Magnoliopsida</taxon>
        <taxon>eudicotyledons</taxon>
        <taxon>Gunneridae</taxon>
        <taxon>Pentapetalae</taxon>
        <taxon>asterids</taxon>
        <taxon>lamiids</taxon>
        <taxon>Lamiales</taxon>
        <taxon>Pedaliaceae</taxon>
        <taxon>Sesamum</taxon>
    </lineage>
</organism>
<accession>A0AAW2VXB7</accession>
<dbReference type="AlphaFoldDB" id="A0AAW2VXB7"/>
<protein>
    <submittedName>
        <fullName evidence="2">Eukaryotic translation initiation factor 2 subunit alpha</fullName>
    </submittedName>
</protein>
<evidence type="ECO:0000256" key="1">
    <source>
        <dbReference type="ARBA" id="ARBA00022917"/>
    </source>
</evidence>
<dbReference type="EMBL" id="JACGWN010000009">
    <property type="protein sequence ID" value="KAL0434047.1"/>
    <property type="molecule type" value="Genomic_DNA"/>
</dbReference>
<reference evidence="2" key="1">
    <citation type="submission" date="2020-06" db="EMBL/GenBank/DDBJ databases">
        <authorList>
            <person name="Li T."/>
            <person name="Hu X."/>
            <person name="Zhang T."/>
            <person name="Song X."/>
            <person name="Zhang H."/>
            <person name="Dai N."/>
            <person name="Sheng W."/>
            <person name="Hou X."/>
            <person name="Wei L."/>
        </authorList>
    </citation>
    <scope>NUCLEOTIDE SEQUENCE</scope>
    <source>
        <strain evidence="2">KEN1</strain>
        <tissue evidence="2">Leaf</tissue>
    </source>
</reference>
<comment type="caution">
    <text evidence="2">The sequence shown here is derived from an EMBL/GenBank/DDBJ whole genome shotgun (WGS) entry which is preliminary data.</text>
</comment>